<protein>
    <submittedName>
        <fullName evidence="1">Uncharacterized protein</fullName>
    </submittedName>
</protein>
<dbReference type="EMBL" id="LT963352">
    <property type="protein sequence ID" value="SOR77483.1"/>
    <property type="molecule type" value="Genomic_DNA"/>
</dbReference>
<evidence type="ECO:0000313" key="1">
    <source>
        <dbReference type="EMBL" id="SOR77483.1"/>
    </source>
</evidence>
<keyword evidence="2" id="KW-1185">Reference proteome</keyword>
<sequence>MTLSLTFPTVALGLARAFVASTHSPSRPQEPA</sequence>
<organism evidence="1 2">
    <name type="scientific">Streptomyces chartreusis NRRL 3882</name>
    <dbReference type="NCBI Taxonomy" id="1079985"/>
    <lineage>
        <taxon>Bacteria</taxon>
        <taxon>Bacillati</taxon>
        <taxon>Actinomycetota</taxon>
        <taxon>Actinomycetes</taxon>
        <taxon>Kitasatosporales</taxon>
        <taxon>Streptomycetaceae</taxon>
        <taxon>Streptomyces</taxon>
    </lineage>
</organism>
<dbReference type="Proteomes" id="UP000235464">
    <property type="component" value="Chromosome I"/>
</dbReference>
<evidence type="ECO:0000313" key="2">
    <source>
        <dbReference type="Proteomes" id="UP000235464"/>
    </source>
</evidence>
<dbReference type="AlphaFoldDB" id="A0A2N9B2A9"/>
<gene>
    <name evidence="1" type="ORF">SCNRRL3882_0955</name>
</gene>
<reference evidence="2" key="1">
    <citation type="submission" date="2017-11" db="EMBL/GenBank/DDBJ databases">
        <authorList>
            <person name="Wibberg D."/>
        </authorList>
    </citation>
    <scope>NUCLEOTIDE SEQUENCE [LARGE SCALE GENOMIC DNA]</scope>
</reference>
<accession>A0A2N9B2A9</accession>
<proteinExistence type="predicted"/>
<name>A0A2N9B2A9_STRCX</name>